<dbReference type="FunFam" id="2.170.130.10:FF:000003">
    <property type="entry name" value="SusC/RagA family TonB-linked outer membrane protein"/>
    <property type="match status" value="1"/>
</dbReference>
<dbReference type="InterPro" id="IPR037066">
    <property type="entry name" value="Plug_dom_sf"/>
</dbReference>
<feature type="domain" description="TonB-dependent receptor plug" evidence="13">
    <location>
        <begin position="176"/>
        <end position="282"/>
    </location>
</feature>
<dbReference type="InterPro" id="IPR023996">
    <property type="entry name" value="TonB-dep_OMP_SusC/RagA"/>
</dbReference>
<dbReference type="Pfam" id="PF00593">
    <property type="entry name" value="TonB_dep_Rec_b-barrel"/>
    <property type="match status" value="1"/>
</dbReference>
<dbReference type="Gene3D" id="2.40.170.20">
    <property type="entry name" value="TonB-dependent receptor, beta-barrel domain"/>
    <property type="match status" value="1"/>
</dbReference>
<dbReference type="SUPFAM" id="SSF49464">
    <property type="entry name" value="Carboxypeptidase regulatory domain-like"/>
    <property type="match status" value="1"/>
</dbReference>
<keyword evidence="8" id="KW-0675">Receptor</keyword>
<keyword evidence="6 11" id="KW-0798">TonB box</keyword>
<evidence type="ECO:0000256" key="8">
    <source>
        <dbReference type="ARBA" id="ARBA00023170"/>
    </source>
</evidence>
<dbReference type="GO" id="GO:0015344">
    <property type="term" value="F:siderophore uptake transmembrane transporter activity"/>
    <property type="evidence" value="ECO:0007669"/>
    <property type="project" value="TreeGrafter"/>
</dbReference>
<comment type="similarity">
    <text evidence="10 11">Belongs to the TonB-dependent receptor family.</text>
</comment>
<proteinExistence type="inferred from homology"/>
<dbReference type="FunFam" id="2.60.40.1120:FF:000003">
    <property type="entry name" value="Outer membrane protein Omp121"/>
    <property type="match status" value="1"/>
</dbReference>
<evidence type="ECO:0000256" key="3">
    <source>
        <dbReference type="ARBA" id="ARBA00022452"/>
    </source>
</evidence>
<dbReference type="AlphaFoldDB" id="I0WBC7"/>
<evidence type="ECO:0000259" key="12">
    <source>
        <dbReference type="Pfam" id="PF00593"/>
    </source>
</evidence>
<dbReference type="Pfam" id="PF07715">
    <property type="entry name" value="Plug"/>
    <property type="match status" value="1"/>
</dbReference>
<dbReference type="NCBIfam" id="TIGR04057">
    <property type="entry name" value="SusC_RagA_signa"/>
    <property type="match status" value="1"/>
</dbReference>
<evidence type="ECO:0000256" key="1">
    <source>
        <dbReference type="ARBA" id="ARBA00004571"/>
    </source>
</evidence>
<dbReference type="eggNOG" id="COG4206">
    <property type="taxonomic scope" value="Bacteria"/>
</dbReference>
<evidence type="ECO:0000256" key="2">
    <source>
        <dbReference type="ARBA" id="ARBA00022448"/>
    </source>
</evidence>
<dbReference type="Gene3D" id="3.55.50.30">
    <property type="match status" value="1"/>
</dbReference>
<evidence type="ECO:0000256" key="10">
    <source>
        <dbReference type="PROSITE-ProRule" id="PRU01360"/>
    </source>
</evidence>
<protein>
    <submittedName>
        <fullName evidence="14">TonB-dependent transducer</fullName>
    </submittedName>
</protein>
<dbReference type="PROSITE" id="PS52016">
    <property type="entry name" value="TONB_DEPENDENT_REC_3"/>
    <property type="match status" value="1"/>
</dbReference>
<keyword evidence="3 10" id="KW-1134">Transmembrane beta strand</keyword>
<dbReference type="InterPro" id="IPR000531">
    <property type="entry name" value="Beta-barrel_TonB"/>
</dbReference>
<comment type="caution">
    <text evidence="14">The sequence shown here is derived from an EMBL/GenBank/DDBJ whole genome shotgun (WGS) entry which is preliminary data.</text>
</comment>
<gene>
    <name evidence="14" type="ORF">W5A_10270</name>
</gene>
<evidence type="ECO:0000256" key="6">
    <source>
        <dbReference type="ARBA" id="ARBA00023077"/>
    </source>
</evidence>
<dbReference type="Gene3D" id="2.170.130.10">
    <property type="entry name" value="TonB-dependent receptor, plug domain"/>
    <property type="match status" value="1"/>
</dbReference>
<dbReference type="PANTHER" id="PTHR30069">
    <property type="entry name" value="TONB-DEPENDENT OUTER MEMBRANE RECEPTOR"/>
    <property type="match status" value="1"/>
</dbReference>
<dbReference type="Proteomes" id="UP000005938">
    <property type="component" value="Unassembled WGS sequence"/>
</dbReference>
<dbReference type="GO" id="GO:0044718">
    <property type="term" value="P:siderophore transmembrane transport"/>
    <property type="evidence" value="ECO:0007669"/>
    <property type="project" value="TreeGrafter"/>
</dbReference>
<dbReference type="PANTHER" id="PTHR30069:SF29">
    <property type="entry name" value="HEMOGLOBIN AND HEMOGLOBIN-HAPTOGLOBIN-BINDING PROTEIN 1-RELATED"/>
    <property type="match status" value="1"/>
</dbReference>
<dbReference type="InterPro" id="IPR008969">
    <property type="entry name" value="CarboxyPept-like_regulatory"/>
</dbReference>
<dbReference type="STRING" id="946077.W5A_10270"/>
<organism evidence="14 15">
    <name type="scientific">Imtechella halotolerans K1</name>
    <dbReference type="NCBI Taxonomy" id="946077"/>
    <lineage>
        <taxon>Bacteria</taxon>
        <taxon>Pseudomonadati</taxon>
        <taxon>Bacteroidota</taxon>
        <taxon>Flavobacteriia</taxon>
        <taxon>Flavobacteriales</taxon>
        <taxon>Flavobacteriaceae</taxon>
        <taxon>Imtechella</taxon>
    </lineage>
</organism>
<keyword evidence="15" id="KW-1185">Reference proteome</keyword>
<keyword evidence="5" id="KW-0732">Signal</keyword>
<keyword evidence="7 10" id="KW-0472">Membrane</keyword>
<dbReference type="InterPro" id="IPR023997">
    <property type="entry name" value="TonB-dep_OMP_SusC/RagA_CS"/>
</dbReference>
<keyword evidence="9 10" id="KW-0998">Cell outer membrane</keyword>
<dbReference type="SUPFAM" id="SSF56935">
    <property type="entry name" value="Porins"/>
    <property type="match status" value="1"/>
</dbReference>
<evidence type="ECO:0000313" key="14">
    <source>
        <dbReference type="EMBL" id="EID73693.1"/>
    </source>
</evidence>
<accession>I0WBC7</accession>
<keyword evidence="4 10" id="KW-0812">Transmembrane</keyword>
<evidence type="ECO:0000256" key="11">
    <source>
        <dbReference type="RuleBase" id="RU003357"/>
    </source>
</evidence>
<name>I0WBC7_9FLAO</name>
<dbReference type="GO" id="GO:0009279">
    <property type="term" value="C:cell outer membrane"/>
    <property type="evidence" value="ECO:0007669"/>
    <property type="project" value="UniProtKB-SubCell"/>
</dbReference>
<evidence type="ECO:0000256" key="9">
    <source>
        <dbReference type="ARBA" id="ARBA00023237"/>
    </source>
</evidence>
<dbReference type="InterPro" id="IPR012910">
    <property type="entry name" value="Plug_dom"/>
</dbReference>
<evidence type="ECO:0000259" key="13">
    <source>
        <dbReference type="Pfam" id="PF07715"/>
    </source>
</evidence>
<dbReference type="PATRIC" id="fig|946077.3.peg.2073"/>
<evidence type="ECO:0000256" key="5">
    <source>
        <dbReference type="ARBA" id="ARBA00022729"/>
    </source>
</evidence>
<reference evidence="14 15" key="1">
    <citation type="journal article" date="2012" name="J. Bacteriol.">
        <title>Genome Sequence of the Halotolerant Bacterium Imtechella halotolerans K1T.</title>
        <authorList>
            <person name="Kumar S."/>
            <person name="Vikram S."/>
            <person name="Subramanian S."/>
            <person name="Raghava G.P."/>
            <person name="Pinnaka A.K."/>
        </authorList>
    </citation>
    <scope>NUCLEOTIDE SEQUENCE [LARGE SCALE GENOMIC DNA]</scope>
    <source>
        <strain evidence="14 15">K1</strain>
    </source>
</reference>
<dbReference type="Pfam" id="PF13715">
    <property type="entry name" value="CarbopepD_reg_2"/>
    <property type="match status" value="1"/>
</dbReference>
<dbReference type="Gene3D" id="2.60.40.1120">
    <property type="entry name" value="Carboxypeptidase-like, regulatory domain"/>
    <property type="match status" value="1"/>
</dbReference>
<evidence type="ECO:0000256" key="7">
    <source>
        <dbReference type="ARBA" id="ARBA00023136"/>
    </source>
</evidence>
<feature type="domain" description="TonB-dependent receptor-like beta-barrel" evidence="12">
    <location>
        <begin position="532"/>
        <end position="1069"/>
    </location>
</feature>
<comment type="subcellular location">
    <subcellularLocation>
        <location evidence="1 10">Cell outer membrane</location>
        <topology evidence="1 10">Multi-pass membrane protein</topology>
    </subcellularLocation>
</comment>
<evidence type="ECO:0000313" key="15">
    <source>
        <dbReference type="Proteomes" id="UP000005938"/>
    </source>
</evidence>
<dbReference type="InterPro" id="IPR039426">
    <property type="entry name" value="TonB-dep_rcpt-like"/>
</dbReference>
<dbReference type="InterPro" id="IPR036942">
    <property type="entry name" value="Beta-barrel_TonB_sf"/>
</dbReference>
<dbReference type="NCBIfam" id="TIGR04056">
    <property type="entry name" value="OMP_RagA_SusC"/>
    <property type="match status" value="1"/>
</dbReference>
<keyword evidence="2 10" id="KW-0813">Transport</keyword>
<dbReference type="EMBL" id="AJJU01000018">
    <property type="protein sequence ID" value="EID73693.1"/>
    <property type="molecule type" value="Genomic_DNA"/>
</dbReference>
<evidence type="ECO:0000256" key="4">
    <source>
        <dbReference type="ARBA" id="ARBA00022692"/>
    </source>
</evidence>
<sequence>MELKQATLVTIFNQMAKLTQFEFTYGDYIAQSNVTYDVSYKNKNIASILDNLSSKANFQYKIEGNYVLIGKNGSFKSTTPQQHLKGKVTDSQGLPLPGATVTIKGTSVGASTDFDGNFSIEIPSNHVTLLVSYIGFKTKEIKLEKEEFITIILDEDTQTLDEVVVIGYGEQSRAKVIGAVGELKSEELNKIASVSVVEQMAGKIAGVVVNQFDGQPGAESQIVIRGTGTLTAGTNPLIVVDGYPLTEGSSLSSINPNDISEISILKDAASSAIYGSRAANGVLLVTTKKGRNDEKTVISLDSYIGIQEQSSKVELVDAYQLAQFLTEARNWGYVSKDPTNRSENDPNSIRVTKKINGRNIDGRELFLDYLQPYLDGQKGLINTDWMEEAFRSAIMYNYDLSISGGNKKTKYYTSLGYLDQEGVVIGTGLKRYSASINLESQLSDKIRIGVNVKPTLTNQFSFDQSSRSSGALALIPLNFPFYAPYKSDGSLNISDQLINEQRELEGLRINGTPVENLVATATKVKDHKDRFRTFGNAYLDAEILKNLKYKFSMGGDYDNYTRNYYYPSSVGSYRTPAPRSDADAQQQKQSRYNYLIENTLNYRMNLANHSFNFLAGHTFQKERISYTSITATGFADDNIQSIAGGSSFTAKHHLDIWTMESYFSRVQYDYDAKYLFSAAIRADGSSRFGSNNRWGYFPSISAGWVFSKENFFPLKEVITFGKIASSWGQTGNNQIGNYSSQALVTDSNYVYGNVLAPGYITTSAPNPDLGWEIASSLNLGIDISLFHKLNLSAAYYKTNTRDLLLDVPVPQQTGYSTILANIGEMENQGMEFQLSGNNFNIGQVSLGFNANLTSYKNKVLALGPDQEQIATGTDQNFVTKVGHSIAEIYGYDVVGIYKTQDEIDNSPHLPGTLTGDYIVRDINGDGLIDTDDKISKGSYMPDLTYGFGVNMGYKGFSLSFDFNGVAGRTLLDGDMSSLTEAGEGFAVPTTYYFNNRYHPINNPNGFLGQPNFGNFSNSRKLLRSSVVVTENNGDYLRLRNVRLGYSFSNEMLEKLKLTNLQLYISGNNVFTKTKYRGWNPDGTSGNILTSGFNNGSNYPIARTLIMGLKITY</sequence>